<gene>
    <name evidence="3" type="ORF">FNK824_LOCUS21877</name>
    <name evidence="2" type="ORF">SEV965_LOCUS9459</name>
</gene>
<dbReference type="Proteomes" id="UP000663874">
    <property type="component" value="Unassembled WGS sequence"/>
</dbReference>
<dbReference type="EMBL" id="CAJNOU010000369">
    <property type="protein sequence ID" value="CAF0975142.1"/>
    <property type="molecule type" value="Genomic_DNA"/>
</dbReference>
<evidence type="ECO:0000313" key="3">
    <source>
        <dbReference type="EMBL" id="CAF3925981.1"/>
    </source>
</evidence>
<dbReference type="AlphaFoldDB" id="A0A814EXC9"/>
<feature type="chain" id="PRO_5036224311" evidence="1">
    <location>
        <begin position="21"/>
        <end position="86"/>
    </location>
</feature>
<feature type="signal peptide" evidence="1">
    <location>
        <begin position="1"/>
        <end position="20"/>
    </location>
</feature>
<organism evidence="2 4">
    <name type="scientific">Rotaria sordida</name>
    <dbReference type="NCBI Taxonomy" id="392033"/>
    <lineage>
        <taxon>Eukaryota</taxon>
        <taxon>Metazoa</taxon>
        <taxon>Spiralia</taxon>
        <taxon>Gnathifera</taxon>
        <taxon>Rotifera</taxon>
        <taxon>Eurotatoria</taxon>
        <taxon>Bdelloidea</taxon>
        <taxon>Philodinida</taxon>
        <taxon>Philodinidae</taxon>
        <taxon>Rotaria</taxon>
    </lineage>
</organism>
<evidence type="ECO:0000313" key="2">
    <source>
        <dbReference type="EMBL" id="CAF0975142.1"/>
    </source>
</evidence>
<dbReference type="EMBL" id="CAJOBE010004314">
    <property type="protein sequence ID" value="CAF3925981.1"/>
    <property type="molecule type" value="Genomic_DNA"/>
</dbReference>
<keyword evidence="1" id="KW-0732">Signal</keyword>
<protein>
    <submittedName>
        <fullName evidence="2">Uncharacterized protein</fullName>
    </submittedName>
</protein>
<evidence type="ECO:0000256" key="1">
    <source>
        <dbReference type="SAM" id="SignalP"/>
    </source>
</evidence>
<reference evidence="2" key="1">
    <citation type="submission" date="2021-02" db="EMBL/GenBank/DDBJ databases">
        <authorList>
            <person name="Nowell W R."/>
        </authorList>
    </citation>
    <scope>NUCLEOTIDE SEQUENCE</scope>
</reference>
<dbReference type="Proteomes" id="UP000663889">
    <property type="component" value="Unassembled WGS sequence"/>
</dbReference>
<accession>A0A814EXC9</accession>
<proteinExistence type="predicted"/>
<name>A0A814EXC9_9BILA</name>
<comment type="caution">
    <text evidence="2">The sequence shown here is derived from an EMBL/GenBank/DDBJ whole genome shotgun (WGS) entry which is preliminary data.</text>
</comment>
<evidence type="ECO:0000313" key="4">
    <source>
        <dbReference type="Proteomes" id="UP000663889"/>
    </source>
</evidence>
<sequence length="86" mass="9350">MVGKQLFVLIIAVFSITVDANSNEYCKVQKEKCATTSRIKVACVDNVLPIHRLNFNGLCFQDAPSGVDDSVQCSTAFPPDIQIATT</sequence>